<name>A0A2S1LFJ0_9FLAO</name>
<keyword evidence="1" id="KW-0732">Signal</keyword>
<evidence type="ECO:0000313" key="2">
    <source>
        <dbReference type="EMBL" id="AWG22550.1"/>
    </source>
</evidence>
<reference evidence="2 3" key="1">
    <citation type="submission" date="2017-04" db="EMBL/GenBank/DDBJ databases">
        <title>Compelte genome sequence of WV33.</title>
        <authorList>
            <person name="Lee P.C."/>
        </authorList>
    </citation>
    <scope>NUCLEOTIDE SEQUENCE [LARGE SCALE GENOMIC DNA]</scope>
    <source>
        <strain evidence="2 3">WV33</strain>
    </source>
</reference>
<evidence type="ECO:0000313" key="3">
    <source>
        <dbReference type="Proteomes" id="UP000244527"/>
    </source>
</evidence>
<protein>
    <recommendedName>
        <fullName evidence="4">DUF4823 domain-containing protein</fullName>
    </recommendedName>
</protein>
<gene>
    <name evidence="2" type="ORF">FFWV33_13945</name>
</gene>
<evidence type="ECO:0008006" key="4">
    <source>
        <dbReference type="Google" id="ProtNLM"/>
    </source>
</evidence>
<sequence length="184" mass="20794">MNEESPILASNFRMRVCSLLLLAMLFSSCAGTIKTTNYAKEPNRNFKKACIISTEGSKYIKFRFGVLTPFGIYVPADKAAIEHSTIGNTAEVIKQELENNGITATIAAADTVLTDFDLIIEYNDVWRWDFKKILDHLDLFFISGTGDQLLAKSSFSIYKNKELHNFPTPEKEVPKMIKEFLNPK</sequence>
<accession>A0A2S1LFJ0</accession>
<proteinExistence type="predicted"/>
<dbReference type="EMBL" id="CP020918">
    <property type="protein sequence ID" value="AWG22550.1"/>
    <property type="molecule type" value="Genomic_DNA"/>
</dbReference>
<dbReference type="AlphaFoldDB" id="A0A2S1LFJ0"/>
<organism evidence="2 3">
    <name type="scientific">Flavobacterium faecale</name>
    <dbReference type="NCBI Taxonomy" id="1355330"/>
    <lineage>
        <taxon>Bacteria</taxon>
        <taxon>Pseudomonadati</taxon>
        <taxon>Bacteroidota</taxon>
        <taxon>Flavobacteriia</taxon>
        <taxon>Flavobacteriales</taxon>
        <taxon>Flavobacteriaceae</taxon>
        <taxon>Flavobacterium</taxon>
    </lineage>
</organism>
<dbReference type="Proteomes" id="UP000244527">
    <property type="component" value="Chromosome"/>
</dbReference>
<dbReference type="RefSeq" id="WP_108741477.1">
    <property type="nucleotide sequence ID" value="NZ_CP020918.1"/>
</dbReference>
<feature type="signal peptide" evidence="1">
    <location>
        <begin position="1"/>
        <end position="30"/>
    </location>
</feature>
<evidence type="ECO:0000256" key="1">
    <source>
        <dbReference type="SAM" id="SignalP"/>
    </source>
</evidence>
<dbReference type="KEGG" id="ffa:FFWV33_13945"/>
<dbReference type="OrthoDB" id="1436842at2"/>
<feature type="chain" id="PRO_5015521495" description="DUF4823 domain-containing protein" evidence="1">
    <location>
        <begin position="31"/>
        <end position="184"/>
    </location>
</feature>
<keyword evidence="3" id="KW-1185">Reference proteome</keyword>